<feature type="compositionally biased region" description="Basic residues" evidence="11">
    <location>
        <begin position="325"/>
        <end position="338"/>
    </location>
</feature>
<feature type="compositionally biased region" description="Low complexity" evidence="11">
    <location>
        <begin position="456"/>
        <end position="483"/>
    </location>
</feature>
<comment type="caution">
    <text evidence="14">The sequence shown here is derived from an EMBL/GenBank/DDBJ whole genome shotgun (WGS) entry which is preliminary data.</text>
</comment>
<dbReference type="PANTHER" id="PTHR24246">
    <property type="entry name" value="OLFACTORY RECEPTOR AND ADENOSINE RECEPTOR"/>
    <property type="match status" value="1"/>
</dbReference>
<evidence type="ECO:0000256" key="10">
    <source>
        <dbReference type="ARBA" id="ARBA00023224"/>
    </source>
</evidence>
<evidence type="ECO:0000256" key="4">
    <source>
        <dbReference type="ARBA" id="ARBA00022989"/>
    </source>
</evidence>
<dbReference type="GO" id="GO:0001609">
    <property type="term" value="F:G protein-coupled adenosine receptor activity"/>
    <property type="evidence" value="ECO:0007669"/>
    <property type="project" value="InterPro"/>
</dbReference>
<feature type="domain" description="G-protein coupled receptors family 1 profile" evidence="13">
    <location>
        <begin position="22"/>
        <end position="282"/>
    </location>
</feature>
<feature type="transmembrane region" description="Helical" evidence="12">
    <location>
        <begin position="230"/>
        <end position="250"/>
    </location>
</feature>
<dbReference type="PROSITE" id="PS00237">
    <property type="entry name" value="G_PROTEIN_RECEP_F1_1"/>
    <property type="match status" value="1"/>
</dbReference>
<keyword evidence="15" id="KW-1185">Reference proteome</keyword>
<comment type="subcellular location">
    <subcellularLocation>
        <location evidence="1">Cell membrane</location>
        <topology evidence="1">Multi-pass membrane protein</topology>
    </subcellularLocation>
</comment>
<feature type="transmembrane region" description="Helical" evidence="12">
    <location>
        <begin position="165"/>
        <end position="191"/>
    </location>
</feature>
<feature type="transmembrane region" description="Helical" evidence="12">
    <location>
        <begin position="119"/>
        <end position="145"/>
    </location>
</feature>
<keyword evidence="3 12" id="KW-0812">Transmembrane</keyword>
<dbReference type="InterPro" id="IPR001634">
    <property type="entry name" value="Adenosn_rcpt"/>
</dbReference>
<dbReference type="Gene3D" id="1.20.1070.10">
    <property type="entry name" value="Rhodopsin 7-helix transmembrane proteins"/>
    <property type="match status" value="1"/>
</dbReference>
<feature type="transmembrane region" description="Helical" evidence="12">
    <location>
        <begin position="77"/>
        <end position="98"/>
    </location>
</feature>
<evidence type="ECO:0000256" key="8">
    <source>
        <dbReference type="ARBA" id="ARBA00023170"/>
    </source>
</evidence>
<evidence type="ECO:0000256" key="12">
    <source>
        <dbReference type="SAM" id="Phobius"/>
    </source>
</evidence>
<dbReference type="PROSITE" id="PS50262">
    <property type="entry name" value="G_PROTEIN_RECEP_F1_2"/>
    <property type="match status" value="1"/>
</dbReference>
<keyword evidence="8" id="KW-0675">Receptor</keyword>
<feature type="region of interest" description="Disordered" evidence="11">
    <location>
        <begin position="325"/>
        <end position="483"/>
    </location>
</feature>
<accession>A0A8S4PBR1</accession>
<evidence type="ECO:0000256" key="11">
    <source>
        <dbReference type="SAM" id="MobiDB-lite"/>
    </source>
</evidence>
<feature type="compositionally biased region" description="Polar residues" evidence="11">
    <location>
        <begin position="403"/>
        <end position="436"/>
    </location>
</feature>
<dbReference type="PRINTS" id="PR00424">
    <property type="entry name" value="ADENOSINER"/>
</dbReference>
<dbReference type="Proteomes" id="UP000749559">
    <property type="component" value="Unassembled WGS sequence"/>
</dbReference>
<evidence type="ECO:0000259" key="13">
    <source>
        <dbReference type="PROSITE" id="PS50262"/>
    </source>
</evidence>
<gene>
    <name evidence="14" type="ORF">OFUS_LOCUS16652</name>
</gene>
<dbReference type="EMBL" id="CAIIXF020000008">
    <property type="protein sequence ID" value="CAH1791582.1"/>
    <property type="molecule type" value="Genomic_DNA"/>
</dbReference>
<reference evidence="14" key="1">
    <citation type="submission" date="2022-03" db="EMBL/GenBank/DDBJ databases">
        <authorList>
            <person name="Martin C."/>
        </authorList>
    </citation>
    <scope>NUCLEOTIDE SEQUENCE</scope>
</reference>
<evidence type="ECO:0000256" key="3">
    <source>
        <dbReference type="ARBA" id="ARBA00022692"/>
    </source>
</evidence>
<keyword evidence="10" id="KW-0807">Transducer</keyword>
<keyword evidence="9" id="KW-0325">Glycoprotein</keyword>
<feature type="compositionally biased region" description="Low complexity" evidence="11">
    <location>
        <begin position="374"/>
        <end position="402"/>
    </location>
</feature>
<protein>
    <recommendedName>
        <fullName evidence="13">G-protein coupled receptors family 1 profile domain-containing protein</fullName>
    </recommendedName>
</protein>
<dbReference type="SMART" id="SM01381">
    <property type="entry name" value="7TM_GPCR_Srsx"/>
    <property type="match status" value="1"/>
</dbReference>
<dbReference type="GO" id="GO:0005886">
    <property type="term" value="C:plasma membrane"/>
    <property type="evidence" value="ECO:0007669"/>
    <property type="project" value="UniProtKB-SubCell"/>
</dbReference>
<feature type="non-terminal residue" evidence="14">
    <location>
        <position position="483"/>
    </location>
</feature>
<keyword evidence="7" id="KW-1015">Disulfide bond</keyword>
<dbReference type="PRINTS" id="PR00237">
    <property type="entry name" value="GPCRRHODOPSN"/>
</dbReference>
<evidence type="ECO:0000256" key="6">
    <source>
        <dbReference type="ARBA" id="ARBA00023136"/>
    </source>
</evidence>
<keyword evidence="2" id="KW-1003">Cell membrane</keyword>
<evidence type="ECO:0000313" key="15">
    <source>
        <dbReference type="Proteomes" id="UP000749559"/>
    </source>
</evidence>
<feature type="transmembrane region" description="Helical" evidence="12">
    <location>
        <begin position="262"/>
        <end position="285"/>
    </location>
</feature>
<keyword evidence="6 12" id="KW-0472">Membrane</keyword>
<feature type="compositionally biased region" description="Low complexity" evidence="11">
    <location>
        <begin position="339"/>
        <end position="348"/>
    </location>
</feature>
<feature type="compositionally biased region" description="Basic residues" evidence="11">
    <location>
        <begin position="349"/>
        <end position="373"/>
    </location>
</feature>
<dbReference type="InterPro" id="IPR017452">
    <property type="entry name" value="GPCR_Rhodpsn_7TM"/>
</dbReference>
<evidence type="ECO:0000256" key="5">
    <source>
        <dbReference type="ARBA" id="ARBA00023040"/>
    </source>
</evidence>
<dbReference type="AlphaFoldDB" id="A0A8S4PBR1"/>
<feature type="transmembrane region" description="Helical" evidence="12">
    <location>
        <begin position="43"/>
        <end position="65"/>
    </location>
</feature>
<evidence type="ECO:0000256" key="2">
    <source>
        <dbReference type="ARBA" id="ARBA00022475"/>
    </source>
</evidence>
<dbReference type="Pfam" id="PF00001">
    <property type="entry name" value="7tm_1"/>
    <property type="match status" value="1"/>
</dbReference>
<dbReference type="PANTHER" id="PTHR24246:SF27">
    <property type="entry name" value="ADENOSINE RECEPTOR, ISOFORM A"/>
    <property type="match status" value="1"/>
</dbReference>
<evidence type="ECO:0000313" key="14">
    <source>
        <dbReference type="EMBL" id="CAH1791582.1"/>
    </source>
</evidence>
<name>A0A8S4PBR1_OWEFU</name>
<evidence type="ECO:0000256" key="9">
    <source>
        <dbReference type="ARBA" id="ARBA00023180"/>
    </source>
</evidence>
<evidence type="ECO:0000256" key="1">
    <source>
        <dbReference type="ARBA" id="ARBA00004651"/>
    </source>
</evidence>
<dbReference type="OrthoDB" id="9445642at2759"/>
<proteinExistence type="predicted"/>
<keyword evidence="5" id="KW-0297">G-protein coupled receptor</keyword>
<organism evidence="14 15">
    <name type="scientific">Owenia fusiformis</name>
    <name type="common">Polychaete worm</name>
    <dbReference type="NCBI Taxonomy" id="6347"/>
    <lineage>
        <taxon>Eukaryota</taxon>
        <taxon>Metazoa</taxon>
        <taxon>Spiralia</taxon>
        <taxon>Lophotrochozoa</taxon>
        <taxon>Annelida</taxon>
        <taxon>Polychaeta</taxon>
        <taxon>Sedentaria</taxon>
        <taxon>Canalipalpata</taxon>
        <taxon>Sabellida</taxon>
        <taxon>Oweniida</taxon>
        <taxon>Oweniidae</taxon>
        <taxon>Owenia</taxon>
    </lineage>
</organism>
<dbReference type="CDD" id="cd14968">
    <property type="entry name" value="7tmA_Adenosine_R"/>
    <property type="match status" value="1"/>
</dbReference>
<feature type="compositionally biased region" description="Low complexity" evidence="11">
    <location>
        <begin position="437"/>
        <end position="448"/>
    </location>
</feature>
<keyword evidence="4 12" id="KW-1133">Transmembrane helix</keyword>
<dbReference type="SUPFAM" id="SSF81321">
    <property type="entry name" value="Family A G protein-coupled receptor-like"/>
    <property type="match status" value="1"/>
</dbReference>
<sequence length="483" mass="54832">MDVGNIIYVVLEVVIAITAVVANALVLYIVYKHKHLHSITNYFIANLAAADLLVGLFAIPFALITANGLPYDFYGCLFMNSLVVILTQSSIFSLLSIATERFIAIKEPYRYQRHCGGNFTAWVIICTWLAAIFIGLLPMFGWNLGPNLDGGKCHFMKVIDMQYMVYFNFFACVLAPLVVMLGMYMYIFIIIHKQTKKIASLQVGDGSPQVSDVRNKRVIFLKERRAAKSLVILVVLFAICWLPLHIVNTIKLLCPHCNISLAWFHGAILLSHANSSVNPILYAYMNRKIRFAIGRLWGLKWGEDLEISQIRSSVVRRYGSPGKKKHKLIVITNKRHSKNQSSKQNNSKHCSRHSHSQHSHSQHSHSQHSHSQHSHSQQQHIQQHSIIQQHNLSSQQHNAHNSTHSQHSQNQHISYITQQNPHCPQISESPQNPHCPQNSHSQQISHSNKNTHSQHSKSQQNSYSLQNSSSQHSQQKSHSQQNS</sequence>
<dbReference type="InterPro" id="IPR000276">
    <property type="entry name" value="GPCR_Rhodpsn"/>
</dbReference>
<evidence type="ECO:0000256" key="7">
    <source>
        <dbReference type="ARBA" id="ARBA00023157"/>
    </source>
</evidence>
<feature type="transmembrane region" description="Helical" evidence="12">
    <location>
        <begin position="6"/>
        <end position="31"/>
    </location>
</feature>